<feature type="repeat" description="Solcar" evidence="9">
    <location>
        <begin position="192"/>
        <end position="281"/>
    </location>
</feature>
<organism evidence="11 12">
    <name type="scientific">Aureococcus anophagefferens</name>
    <name type="common">Harmful bloom alga</name>
    <dbReference type="NCBI Taxonomy" id="44056"/>
    <lineage>
        <taxon>Eukaryota</taxon>
        <taxon>Sar</taxon>
        <taxon>Stramenopiles</taxon>
        <taxon>Ochrophyta</taxon>
        <taxon>Pelagophyceae</taxon>
        <taxon>Pelagomonadales</taxon>
        <taxon>Pelagomonadaceae</taxon>
        <taxon>Aureococcus</taxon>
    </lineage>
</organism>
<feature type="repeat" description="Solcar" evidence="9">
    <location>
        <begin position="2"/>
        <end position="90"/>
    </location>
</feature>
<dbReference type="Proteomes" id="UP001363151">
    <property type="component" value="Unassembled WGS sequence"/>
</dbReference>
<keyword evidence="12" id="KW-1185">Reference proteome</keyword>
<evidence type="ECO:0000256" key="10">
    <source>
        <dbReference type="RuleBase" id="RU000488"/>
    </source>
</evidence>
<comment type="subcellular location">
    <subcellularLocation>
        <location evidence="1">Mitochondrion membrane</location>
        <topology evidence="1">Multi-pass membrane protein</topology>
    </subcellularLocation>
</comment>
<dbReference type="InterPro" id="IPR023395">
    <property type="entry name" value="MCP_dom_sf"/>
</dbReference>
<keyword evidence="6" id="KW-1133">Transmembrane helix</keyword>
<feature type="repeat" description="Solcar" evidence="9">
    <location>
        <begin position="97"/>
        <end position="189"/>
    </location>
</feature>
<dbReference type="Gene3D" id="1.50.40.10">
    <property type="entry name" value="Mitochondrial carrier domain"/>
    <property type="match status" value="1"/>
</dbReference>
<keyword evidence="8 9" id="KW-0472">Membrane</keyword>
<keyword evidence="3 10" id="KW-0813">Transport</keyword>
<proteinExistence type="inferred from homology"/>
<evidence type="ECO:0000256" key="8">
    <source>
        <dbReference type="ARBA" id="ARBA00023136"/>
    </source>
</evidence>
<reference evidence="11 12" key="1">
    <citation type="submission" date="2024-03" db="EMBL/GenBank/DDBJ databases">
        <title>Aureococcus anophagefferens CCMP1851 and Kratosvirus quantuckense: Draft genome of a second virus-susceptible host strain in the model system.</title>
        <authorList>
            <person name="Chase E."/>
            <person name="Truchon A.R."/>
            <person name="Schepens W."/>
            <person name="Wilhelm S.W."/>
        </authorList>
    </citation>
    <scope>NUCLEOTIDE SEQUENCE [LARGE SCALE GENOMIC DNA]</scope>
    <source>
        <strain evidence="11 12">CCMP1851</strain>
    </source>
</reference>
<protein>
    <submittedName>
        <fullName evidence="11">Malate-aspartate shuttle</fullName>
    </submittedName>
</protein>
<dbReference type="PROSITE" id="PS50920">
    <property type="entry name" value="SOLCAR"/>
    <property type="match status" value="3"/>
</dbReference>
<dbReference type="InterPro" id="IPR018108">
    <property type="entry name" value="MCP_transmembrane"/>
</dbReference>
<dbReference type="EMBL" id="JBBJCI010000144">
    <property type="protein sequence ID" value="KAK7242403.1"/>
    <property type="molecule type" value="Genomic_DNA"/>
</dbReference>
<evidence type="ECO:0000256" key="2">
    <source>
        <dbReference type="ARBA" id="ARBA00006375"/>
    </source>
</evidence>
<dbReference type="InterPro" id="IPR002067">
    <property type="entry name" value="MCP"/>
</dbReference>
<gene>
    <name evidence="11" type="ORF">SO694_00158013</name>
</gene>
<name>A0ABR1G1V2_AURAN</name>
<comment type="similarity">
    <text evidence="2 10">Belongs to the mitochondrial carrier (TC 2.A.29) family.</text>
</comment>
<evidence type="ECO:0000313" key="11">
    <source>
        <dbReference type="EMBL" id="KAK7242403.1"/>
    </source>
</evidence>
<dbReference type="PANTHER" id="PTHR45758:SF3">
    <property type="entry name" value="MITOCHONDRIAL SUBSTRATE CARRIER FAMILY PROTEIN E"/>
    <property type="match status" value="1"/>
</dbReference>
<dbReference type="PRINTS" id="PR00926">
    <property type="entry name" value="MITOCARRIER"/>
</dbReference>
<evidence type="ECO:0000256" key="3">
    <source>
        <dbReference type="ARBA" id="ARBA00022448"/>
    </source>
</evidence>
<keyword evidence="7" id="KW-0496">Mitochondrion</keyword>
<dbReference type="SUPFAM" id="SSF103506">
    <property type="entry name" value="Mitochondrial carrier"/>
    <property type="match status" value="1"/>
</dbReference>
<evidence type="ECO:0000256" key="9">
    <source>
        <dbReference type="PROSITE-ProRule" id="PRU00282"/>
    </source>
</evidence>
<dbReference type="PANTHER" id="PTHR45758">
    <property type="entry name" value="MITOFERRIN-1-RELATED"/>
    <property type="match status" value="1"/>
</dbReference>
<comment type="caution">
    <text evidence="11">The sequence shown here is derived from an EMBL/GenBank/DDBJ whole genome shotgun (WGS) entry which is preliminary data.</text>
</comment>
<accession>A0ABR1G1V2</accession>
<sequence length="290" mass="29960">MDSLLAGSVAGIVADIITHPIGTIKTRLQVQGASAGSSSLAQYGSIGDAASRILRAEGVGALYRGVGIVVATAAPAQGLFFVGNDAARSALAATSCPSGASNFLAGFFAQLCGSLLWVPMDTIKERMQVEGQMAAGSREALGSSSAAAVSAVFRREGPRGFYPAYWIHQWTWAPFNGLYFAIYEAAKEAADARGLPAWPCGVVAGVVAGAATNPADLVKTRLQVARADPKTFQYAGAVDCAAQIVRREGPAALFDGAVARCATVTPRLTICVLVKDALMPRAAALLGRRD</sequence>
<evidence type="ECO:0000256" key="1">
    <source>
        <dbReference type="ARBA" id="ARBA00004225"/>
    </source>
</evidence>
<evidence type="ECO:0000256" key="4">
    <source>
        <dbReference type="ARBA" id="ARBA00022692"/>
    </source>
</evidence>
<dbReference type="Pfam" id="PF00153">
    <property type="entry name" value="Mito_carr"/>
    <property type="match status" value="3"/>
</dbReference>
<evidence type="ECO:0000256" key="6">
    <source>
        <dbReference type="ARBA" id="ARBA00022989"/>
    </source>
</evidence>
<evidence type="ECO:0000256" key="5">
    <source>
        <dbReference type="ARBA" id="ARBA00022737"/>
    </source>
</evidence>
<keyword evidence="5" id="KW-0677">Repeat</keyword>
<evidence type="ECO:0000256" key="7">
    <source>
        <dbReference type="ARBA" id="ARBA00023128"/>
    </source>
</evidence>
<keyword evidence="4 9" id="KW-0812">Transmembrane</keyword>
<evidence type="ECO:0000313" key="12">
    <source>
        <dbReference type="Proteomes" id="UP001363151"/>
    </source>
</evidence>